<evidence type="ECO:0000256" key="2">
    <source>
        <dbReference type="ARBA" id="ARBA00006727"/>
    </source>
</evidence>
<keyword evidence="7" id="KW-1185">Reference proteome</keyword>
<dbReference type="AlphaFoldDB" id="A0A8K0TSL7"/>
<keyword evidence="4" id="KW-0812">Transmembrane</keyword>
<feature type="transmembrane region" description="Helical" evidence="4">
    <location>
        <begin position="144"/>
        <end position="165"/>
    </location>
</feature>
<keyword evidence="4" id="KW-0472">Membrane</keyword>
<dbReference type="Pfam" id="PF07690">
    <property type="entry name" value="MFS_1"/>
    <property type="match status" value="1"/>
</dbReference>
<dbReference type="InterPro" id="IPR011701">
    <property type="entry name" value="MFS"/>
</dbReference>
<feature type="transmembrane region" description="Helical" evidence="4">
    <location>
        <begin position="376"/>
        <end position="395"/>
    </location>
</feature>
<feature type="transmembrane region" description="Helical" evidence="4">
    <location>
        <begin position="281"/>
        <end position="301"/>
    </location>
</feature>
<feature type="compositionally biased region" description="Basic and acidic residues" evidence="3">
    <location>
        <begin position="1"/>
        <end position="16"/>
    </location>
</feature>
<dbReference type="GO" id="GO:0022857">
    <property type="term" value="F:transmembrane transporter activity"/>
    <property type="evidence" value="ECO:0007669"/>
    <property type="project" value="InterPro"/>
</dbReference>
<dbReference type="Gene3D" id="1.20.1250.20">
    <property type="entry name" value="MFS general substrate transporter like domains"/>
    <property type="match status" value="1"/>
</dbReference>
<evidence type="ECO:0000256" key="4">
    <source>
        <dbReference type="SAM" id="Phobius"/>
    </source>
</evidence>
<evidence type="ECO:0000259" key="5">
    <source>
        <dbReference type="PROSITE" id="PS50850"/>
    </source>
</evidence>
<feature type="compositionally biased region" description="Polar residues" evidence="3">
    <location>
        <begin position="21"/>
        <end position="31"/>
    </location>
</feature>
<accession>A0A8K0TSL7</accession>
<proteinExistence type="inferred from homology"/>
<comment type="subcellular location">
    <subcellularLocation>
        <location evidence="1">Membrane</location>
        <topology evidence="1">Multi-pass membrane protein</topology>
    </subcellularLocation>
</comment>
<keyword evidence="4" id="KW-1133">Transmembrane helix</keyword>
<feature type="transmembrane region" description="Helical" evidence="4">
    <location>
        <begin position="88"/>
        <end position="109"/>
    </location>
</feature>
<dbReference type="GO" id="GO:0016020">
    <property type="term" value="C:membrane"/>
    <property type="evidence" value="ECO:0007669"/>
    <property type="project" value="UniProtKB-SubCell"/>
</dbReference>
<feature type="transmembrane region" description="Helical" evidence="4">
    <location>
        <begin position="208"/>
        <end position="228"/>
    </location>
</feature>
<dbReference type="PROSITE" id="PS50850">
    <property type="entry name" value="MFS"/>
    <property type="match status" value="1"/>
</dbReference>
<sequence length="440" mass="46773">MAVLGDDEHRTADRSPAESIAPNTDSDSSSPPAEKTTNADEHFDGGIKAWLQVLGAFFIYFNTWGLVATFGSFQAHYEKDLLRDSSPFSISTIGSLQSFLMVFLGFVAGPVYDMGYSRQQLWIGSLLIVVGTISQSFSRTLWQLLLSQGLCIGVGMGCLAVLGVALPSAWFSKRLPLANGIAAAGSGVGGLILPIAFRNLQRSVGFRWAVLVIALIAGVTMGVAIVVLETPRRAAGRRALLDKSAFRDVPYLLFVLGCFGVMLGMYTPFVYIQTFALDGEMVGAGLAAYLLAILNGTSIIGRIVPNMFSPRVGIMNMMIVAIVALCVTAFCLMAVKSGAGVVVAIAVYGFASGTFFASQPTIFVRLTANRAYIGTRFGMAFTVMSIALLFGPPVAGALRREFGYNGAWIWAGACLSLGVMAVSCSRGLAGGWRLKAKPSR</sequence>
<dbReference type="Proteomes" id="UP000813385">
    <property type="component" value="Unassembled WGS sequence"/>
</dbReference>
<feature type="region of interest" description="Disordered" evidence="3">
    <location>
        <begin position="1"/>
        <end position="38"/>
    </location>
</feature>
<gene>
    <name evidence="6" type="ORF">B0T11DRAFT_303805</name>
</gene>
<evidence type="ECO:0000256" key="1">
    <source>
        <dbReference type="ARBA" id="ARBA00004141"/>
    </source>
</evidence>
<comment type="caution">
    <text evidence="6">The sequence shown here is derived from an EMBL/GenBank/DDBJ whole genome shotgun (WGS) entry which is preliminary data.</text>
</comment>
<evidence type="ECO:0000256" key="3">
    <source>
        <dbReference type="SAM" id="MobiDB-lite"/>
    </source>
</evidence>
<evidence type="ECO:0000313" key="7">
    <source>
        <dbReference type="Proteomes" id="UP000813385"/>
    </source>
</evidence>
<feature type="transmembrane region" description="Helical" evidence="4">
    <location>
        <begin position="177"/>
        <end position="196"/>
    </location>
</feature>
<feature type="transmembrane region" description="Helical" evidence="4">
    <location>
        <begin position="407"/>
        <end position="429"/>
    </location>
</feature>
<dbReference type="PANTHER" id="PTHR11360:SF234">
    <property type="entry name" value="MFS-TYPE TRANSPORTER DBAD-RELATED"/>
    <property type="match status" value="1"/>
</dbReference>
<feature type="transmembrane region" description="Helical" evidence="4">
    <location>
        <begin position="249"/>
        <end position="269"/>
    </location>
</feature>
<dbReference type="InterPro" id="IPR020846">
    <property type="entry name" value="MFS_dom"/>
</dbReference>
<feature type="transmembrane region" description="Helical" evidence="4">
    <location>
        <begin position="121"/>
        <end position="138"/>
    </location>
</feature>
<reference evidence="6" key="1">
    <citation type="journal article" date="2021" name="Nat. Commun.">
        <title>Genetic determinants of endophytism in the Arabidopsis root mycobiome.</title>
        <authorList>
            <person name="Mesny F."/>
            <person name="Miyauchi S."/>
            <person name="Thiergart T."/>
            <person name="Pickel B."/>
            <person name="Atanasova L."/>
            <person name="Karlsson M."/>
            <person name="Huettel B."/>
            <person name="Barry K.W."/>
            <person name="Haridas S."/>
            <person name="Chen C."/>
            <person name="Bauer D."/>
            <person name="Andreopoulos W."/>
            <person name="Pangilinan J."/>
            <person name="LaButti K."/>
            <person name="Riley R."/>
            <person name="Lipzen A."/>
            <person name="Clum A."/>
            <person name="Drula E."/>
            <person name="Henrissat B."/>
            <person name="Kohler A."/>
            <person name="Grigoriev I.V."/>
            <person name="Martin F.M."/>
            <person name="Hacquard S."/>
        </authorList>
    </citation>
    <scope>NUCLEOTIDE SEQUENCE</scope>
    <source>
        <strain evidence="6">MPI-CAGE-AT-0016</strain>
    </source>
</reference>
<feature type="transmembrane region" description="Helical" evidence="4">
    <location>
        <begin position="313"/>
        <end position="335"/>
    </location>
</feature>
<comment type="similarity">
    <text evidence="2">Belongs to the major facilitator superfamily. Monocarboxylate porter (TC 2.A.1.13) family.</text>
</comment>
<name>A0A8K0TSL7_9PEZI</name>
<dbReference type="PANTHER" id="PTHR11360">
    <property type="entry name" value="MONOCARBOXYLATE TRANSPORTER"/>
    <property type="match status" value="1"/>
</dbReference>
<dbReference type="OrthoDB" id="6509908at2759"/>
<feature type="transmembrane region" description="Helical" evidence="4">
    <location>
        <begin position="49"/>
        <end position="68"/>
    </location>
</feature>
<dbReference type="SUPFAM" id="SSF103473">
    <property type="entry name" value="MFS general substrate transporter"/>
    <property type="match status" value="1"/>
</dbReference>
<dbReference type="EMBL" id="JAGPXD010000001">
    <property type="protein sequence ID" value="KAH7376005.1"/>
    <property type="molecule type" value="Genomic_DNA"/>
</dbReference>
<protein>
    <submittedName>
        <fullName evidence="6">Major facilitator superfamily domain-containing protein</fullName>
    </submittedName>
</protein>
<feature type="transmembrane region" description="Helical" evidence="4">
    <location>
        <begin position="341"/>
        <end position="364"/>
    </location>
</feature>
<evidence type="ECO:0000313" key="6">
    <source>
        <dbReference type="EMBL" id="KAH7376005.1"/>
    </source>
</evidence>
<organism evidence="6 7">
    <name type="scientific">Plectosphaerella cucumerina</name>
    <dbReference type="NCBI Taxonomy" id="40658"/>
    <lineage>
        <taxon>Eukaryota</taxon>
        <taxon>Fungi</taxon>
        <taxon>Dikarya</taxon>
        <taxon>Ascomycota</taxon>
        <taxon>Pezizomycotina</taxon>
        <taxon>Sordariomycetes</taxon>
        <taxon>Hypocreomycetidae</taxon>
        <taxon>Glomerellales</taxon>
        <taxon>Plectosphaerellaceae</taxon>
        <taxon>Plectosphaerella</taxon>
    </lineage>
</organism>
<dbReference type="InterPro" id="IPR050327">
    <property type="entry name" value="Proton-linked_MCT"/>
</dbReference>
<feature type="domain" description="Major facilitator superfamily (MFS) profile" evidence="5">
    <location>
        <begin position="48"/>
        <end position="430"/>
    </location>
</feature>
<dbReference type="InterPro" id="IPR036259">
    <property type="entry name" value="MFS_trans_sf"/>
</dbReference>